<evidence type="ECO:0000313" key="17">
    <source>
        <dbReference type="Proteomes" id="UP001163947"/>
    </source>
</evidence>
<dbReference type="InterPro" id="IPR015377">
    <property type="entry name" value="Fumarylacetoacetase_N"/>
</dbReference>
<dbReference type="InterPro" id="IPR005959">
    <property type="entry name" value="Fumarylacetoacetase"/>
</dbReference>
<dbReference type="PANTHER" id="PTHR43069">
    <property type="entry name" value="FUMARYLACETOACETASE"/>
    <property type="match status" value="1"/>
</dbReference>
<dbReference type="SUPFAM" id="SSF56529">
    <property type="entry name" value="FAH"/>
    <property type="match status" value="1"/>
</dbReference>
<evidence type="ECO:0000259" key="15">
    <source>
        <dbReference type="Pfam" id="PF09298"/>
    </source>
</evidence>
<keyword evidence="8 13" id="KW-0460">Magnesium</keyword>
<dbReference type="RefSeq" id="WP_120284897.1">
    <property type="nucleotide sequence ID" value="NZ_CP106984.1"/>
</dbReference>
<dbReference type="EMBL" id="CP106984">
    <property type="protein sequence ID" value="UYF97259.1"/>
    <property type="molecule type" value="Genomic_DNA"/>
</dbReference>
<keyword evidence="6 16" id="KW-0378">Hydrolase</keyword>
<feature type="binding site" evidence="12">
    <location>
        <position position="340"/>
    </location>
    <ligand>
        <name>substrate</name>
    </ligand>
</feature>
<sequence length="409" mass="43868">MTTVSPDSFVARYATEGFGIAHLPYGSFSTPDAAARLGVRVGDHVVALADLVAQDSDLHPLVAQPNLDTLLTADRPTWDRLRAELQSVLSSDADADRIAAEAHPLAEVALHMPFTVADYVDFYGNEFHAANLGRLFRPQNPDPLMPNWKHLPVGYHGRAGTIVASGTDIRRPHGLRPEADGIPSYGPSRRLDIEAEMGFVLGSPVPGGRVSLSEADDHVFGLTLTNDWSARDIQNYEYVPLGPNLGKSFATTISPWVTPLAALEAVRVAPPTRTTALASYLDDAAERPWSFDVTFEVVLNGETVSKPPFASTYWTAAQMLAHMTVNGAGLRAGDFFAGGTISGPEKDQRGSFIELTWGGAEPLTLSDGSSITFLRDGDEVTLRATAVAADGSAIHFGDCTGRIVEFPEN</sequence>
<dbReference type="Proteomes" id="UP001163947">
    <property type="component" value="Plasmid pN1"/>
</dbReference>
<name>A0AA46NZ40_9NOCA</name>
<evidence type="ECO:0000256" key="4">
    <source>
        <dbReference type="ARBA" id="ARBA00012094"/>
    </source>
</evidence>
<organism evidence="16 17">
    <name type="scientific">Rhodococcus aetherivorans</name>
    <dbReference type="NCBI Taxonomy" id="191292"/>
    <lineage>
        <taxon>Bacteria</taxon>
        <taxon>Bacillati</taxon>
        <taxon>Actinomycetota</taxon>
        <taxon>Actinomycetes</taxon>
        <taxon>Mycobacteriales</taxon>
        <taxon>Nocardiaceae</taxon>
        <taxon>Rhodococcus</taxon>
    </lineage>
</organism>
<evidence type="ECO:0000256" key="1">
    <source>
        <dbReference type="ARBA" id="ARBA00001913"/>
    </source>
</evidence>
<proteinExistence type="predicted"/>
<evidence type="ECO:0000256" key="13">
    <source>
        <dbReference type="PIRSR" id="PIRSR605959-3"/>
    </source>
</evidence>
<evidence type="ECO:0000259" key="14">
    <source>
        <dbReference type="Pfam" id="PF01557"/>
    </source>
</evidence>
<evidence type="ECO:0000256" key="2">
    <source>
        <dbReference type="ARBA" id="ARBA00001946"/>
    </source>
</evidence>
<dbReference type="Pfam" id="PF01557">
    <property type="entry name" value="FAA_hydrolase"/>
    <property type="match status" value="1"/>
</dbReference>
<dbReference type="GO" id="GO:0006559">
    <property type="term" value="P:L-phenylalanine catabolic process"/>
    <property type="evidence" value="ECO:0007669"/>
    <property type="project" value="UniProtKB-KW"/>
</dbReference>
<feature type="binding site" evidence="13">
    <location>
        <position position="227"/>
    </location>
    <ligand>
        <name>Mg(2+)</name>
        <dbReference type="ChEBI" id="CHEBI:18420"/>
    </ligand>
</feature>
<dbReference type="InterPro" id="IPR036462">
    <property type="entry name" value="Fumarylacetoacetase_N_sf"/>
</dbReference>
<comment type="pathway">
    <text evidence="3">Amino-acid degradation; L-phenylalanine degradation; acetoacetate and fumarate from L-phenylalanine: step 6/6.</text>
</comment>
<dbReference type="PANTHER" id="PTHR43069:SF2">
    <property type="entry name" value="FUMARYLACETOACETASE"/>
    <property type="match status" value="1"/>
</dbReference>
<evidence type="ECO:0000256" key="11">
    <source>
        <dbReference type="PIRSR" id="PIRSR605959-1"/>
    </source>
</evidence>
<feature type="domain" description="Fumarylacetoacetase-like C-terminal" evidence="14">
    <location>
        <begin position="146"/>
        <end position="385"/>
    </location>
</feature>
<reference evidence="16" key="1">
    <citation type="submission" date="2022-09" db="EMBL/GenBank/DDBJ databases">
        <title>The genome sequence of Rhodococcus aetherivorans N1.</title>
        <authorList>
            <person name="Jiang W."/>
        </authorList>
    </citation>
    <scope>NUCLEOTIDE SEQUENCE</scope>
    <source>
        <strain evidence="16">N1</strain>
        <plasmid evidence="16">pN1</plasmid>
    </source>
</reference>
<evidence type="ECO:0000256" key="6">
    <source>
        <dbReference type="ARBA" id="ARBA00022801"/>
    </source>
</evidence>
<dbReference type="Gene3D" id="3.90.850.10">
    <property type="entry name" value="Fumarylacetoacetase-like, C-terminal domain"/>
    <property type="match status" value="1"/>
</dbReference>
<dbReference type="AlphaFoldDB" id="A0AA46NZ40"/>
<dbReference type="GO" id="GO:0004334">
    <property type="term" value="F:fumarylacetoacetase activity"/>
    <property type="evidence" value="ECO:0007669"/>
    <property type="project" value="UniProtKB-EC"/>
</dbReference>
<accession>A0AA46NZ40</accession>
<evidence type="ECO:0000313" key="16">
    <source>
        <dbReference type="EMBL" id="UYF97259.1"/>
    </source>
</evidence>
<feature type="domain" description="Fumarylacetoacetase N-terminal" evidence="15">
    <location>
        <begin position="22"/>
        <end position="113"/>
    </location>
</feature>
<dbReference type="NCBIfam" id="TIGR01266">
    <property type="entry name" value="fum_ac_acetase"/>
    <property type="match status" value="1"/>
</dbReference>
<keyword evidence="5 13" id="KW-0479">Metal-binding</keyword>
<dbReference type="GO" id="GO:1902000">
    <property type="term" value="P:homogentisate catabolic process"/>
    <property type="evidence" value="ECO:0007669"/>
    <property type="project" value="TreeGrafter"/>
</dbReference>
<feature type="active site" description="Proton acceptor" evidence="11">
    <location>
        <position position="128"/>
    </location>
</feature>
<evidence type="ECO:0000256" key="9">
    <source>
        <dbReference type="ARBA" id="ARBA00022878"/>
    </source>
</evidence>
<geneLocation type="plasmid" evidence="16 17">
    <name>pN1</name>
</geneLocation>
<dbReference type="Gene3D" id="2.30.30.230">
    <property type="entry name" value="Fumarylacetoacetase, N-terminal domain"/>
    <property type="match status" value="1"/>
</dbReference>
<evidence type="ECO:0000256" key="8">
    <source>
        <dbReference type="ARBA" id="ARBA00022842"/>
    </source>
</evidence>
<dbReference type="SUPFAM" id="SSF63433">
    <property type="entry name" value="Fumarylacetoacetate hydrolase, FAH, N-terminal domain"/>
    <property type="match status" value="1"/>
</dbReference>
<dbReference type="GO" id="GO:0046872">
    <property type="term" value="F:metal ion binding"/>
    <property type="evidence" value="ECO:0007669"/>
    <property type="project" value="UniProtKB-KW"/>
</dbReference>
<keyword evidence="16" id="KW-0614">Plasmid</keyword>
<gene>
    <name evidence="16" type="primary">fahA</name>
    <name evidence="16" type="ORF">OCS65_28805</name>
</gene>
<dbReference type="GO" id="GO:0006572">
    <property type="term" value="P:L-tyrosine catabolic process"/>
    <property type="evidence" value="ECO:0007669"/>
    <property type="project" value="UniProtKB-KW"/>
</dbReference>
<feature type="binding site" evidence="13">
    <location>
        <position position="251"/>
    </location>
    <ligand>
        <name>Mg(2+)</name>
        <dbReference type="ChEBI" id="CHEBI:18420"/>
    </ligand>
</feature>
<evidence type="ECO:0000256" key="3">
    <source>
        <dbReference type="ARBA" id="ARBA00004782"/>
    </source>
</evidence>
<feature type="binding site" evidence="12">
    <location>
        <position position="234"/>
    </location>
    <ligand>
        <name>substrate</name>
    </ligand>
</feature>
<keyword evidence="7 13" id="KW-0106">Calcium</keyword>
<feature type="binding site" evidence="13">
    <location>
        <position position="227"/>
    </location>
    <ligand>
        <name>Ca(2+)</name>
        <dbReference type="ChEBI" id="CHEBI:29108"/>
    </ligand>
</feature>
<evidence type="ECO:0000256" key="7">
    <source>
        <dbReference type="ARBA" id="ARBA00022837"/>
    </source>
</evidence>
<feature type="binding site" evidence="13">
    <location>
        <position position="121"/>
    </location>
    <ligand>
        <name>Ca(2+)</name>
        <dbReference type="ChEBI" id="CHEBI:29108"/>
    </ligand>
</feature>
<feature type="binding site" evidence="12">
    <location>
        <position position="238"/>
    </location>
    <ligand>
        <name>substrate</name>
    </ligand>
</feature>
<evidence type="ECO:0000256" key="12">
    <source>
        <dbReference type="PIRSR" id="PIRSR605959-2"/>
    </source>
</evidence>
<feature type="binding site" evidence="12">
    <location>
        <position position="123"/>
    </location>
    <ligand>
        <name>substrate</name>
    </ligand>
</feature>
<evidence type="ECO:0000256" key="10">
    <source>
        <dbReference type="ARBA" id="ARBA00023232"/>
    </source>
</evidence>
<comment type="cofactor">
    <cofactor evidence="2 13">
        <name>Mg(2+)</name>
        <dbReference type="ChEBI" id="CHEBI:18420"/>
    </cofactor>
</comment>
<dbReference type="EC" id="3.7.1.2" evidence="4"/>
<comment type="cofactor">
    <cofactor evidence="1 13">
        <name>Ca(2+)</name>
        <dbReference type="ChEBI" id="CHEBI:29108"/>
    </cofactor>
</comment>
<dbReference type="InterPro" id="IPR011234">
    <property type="entry name" value="Fumarylacetoacetase-like_C"/>
</dbReference>
<evidence type="ECO:0000256" key="5">
    <source>
        <dbReference type="ARBA" id="ARBA00022723"/>
    </source>
</evidence>
<keyword evidence="10" id="KW-0585">Phenylalanine catabolism</keyword>
<feature type="binding site" evidence="13">
    <location>
        <position position="247"/>
    </location>
    <ligand>
        <name>Mg(2+)</name>
        <dbReference type="ChEBI" id="CHEBI:18420"/>
    </ligand>
</feature>
<dbReference type="InterPro" id="IPR036663">
    <property type="entry name" value="Fumarylacetoacetase_C_sf"/>
</dbReference>
<feature type="binding site" evidence="12">
    <location>
        <position position="137"/>
    </location>
    <ligand>
        <name>substrate</name>
    </ligand>
</feature>
<feature type="binding site" evidence="13">
    <location>
        <position position="194"/>
    </location>
    <ligand>
        <name>Ca(2+)</name>
        <dbReference type="ChEBI" id="CHEBI:29108"/>
    </ligand>
</feature>
<dbReference type="GeneID" id="83624508"/>
<dbReference type="Pfam" id="PF09298">
    <property type="entry name" value="FAA_hydrolase_N"/>
    <property type="match status" value="1"/>
</dbReference>
<keyword evidence="9" id="KW-0828">Tyrosine catabolism</keyword>
<protein>
    <recommendedName>
        <fullName evidence="4">fumarylacetoacetase</fullName>
        <ecNumber evidence="4">3.7.1.2</ecNumber>
    </recommendedName>
</protein>
<feature type="binding site" evidence="13">
    <location>
        <position position="196"/>
    </location>
    <ligand>
        <name>Ca(2+)</name>
        <dbReference type="ChEBI" id="CHEBI:29108"/>
    </ligand>
</feature>